<evidence type="ECO:0000313" key="2">
    <source>
        <dbReference type="EMBL" id="XBM49690.1"/>
    </source>
</evidence>
<evidence type="ECO:0000259" key="1">
    <source>
        <dbReference type="Pfam" id="PF07179"/>
    </source>
</evidence>
<feature type="domain" description="SseB protein N-terminal" evidence="1">
    <location>
        <begin position="13"/>
        <end position="121"/>
    </location>
</feature>
<dbReference type="EMBL" id="CP157390">
    <property type="protein sequence ID" value="XBM49690.1"/>
    <property type="molecule type" value="Genomic_DNA"/>
</dbReference>
<feature type="domain" description="SseB protein N-terminal" evidence="1">
    <location>
        <begin position="154"/>
        <end position="246"/>
    </location>
</feature>
<organism evidence="2">
    <name type="scientific">Leifsonia sp. NPDC080035</name>
    <dbReference type="NCBI Taxonomy" id="3143936"/>
    <lineage>
        <taxon>Bacteria</taxon>
        <taxon>Bacillati</taxon>
        <taxon>Actinomycetota</taxon>
        <taxon>Actinomycetes</taxon>
        <taxon>Micrococcales</taxon>
        <taxon>Microbacteriaceae</taxon>
        <taxon>Leifsonia</taxon>
    </lineage>
</organism>
<dbReference type="InterPro" id="IPR009839">
    <property type="entry name" value="SseB_N"/>
</dbReference>
<dbReference type="RefSeq" id="WP_348789601.1">
    <property type="nucleotide sequence ID" value="NZ_CP157390.1"/>
</dbReference>
<gene>
    <name evidence="2" type="ORF">AAME72_07445</name>
</gene>
<accession>A0AAU7GE22</accession>
<dbReference type="Pfam" id="PF07179">
    <property type="entry name" value="SseB"/>
    <property type="match status" value="2"/>
</dbReference>
<protein>
    <submittedName>
        <fullName evidence="2">SseB family protein</fullName>
    </submittedName>
</protein>
<dbReference type="AlphaFoldDB" id="A0AAU7GE22"/>
<sequence>MSERPVRNLPVQTALEAWAAGKDARTFSNVLRQCVAGELLLDISASTFADPEAGFQQGDTLALGKQVDAAGKELLVAFTSNERLSAYRRGERFLSLAQPAWSVLAEAMSRADGLALDPGDDALLIAYSEELRGQVTEEPGRNAALKNALVDRDLPWPQFLALLTQSSVVYVGVDAAQGAVPSAVGADGALLHPVFTSPAEVFAWSPELTARGTTVAQVARVAREDGYAGLLVDPAGPSATIRLDEVER</sequence>
<proteinExistence type="predicted"/>
<reference evidence="2" key="1">
    <citation type="submission" date="2024-05" db="EMBL/GenBank/DDBJ databases">
        <title>The Natural Products Discovery Center: Release of the First 8490 Sequenced Strains for Exploring Actinobacteria Biosynthetic Diversity.</title>
        <authorList>
            <person name="Kalkreuter E."/>
            <person name="Kautsar S.A."/>
            <person name="Yang D."/>
            <person name="Bader C.D."/>
            <person name="Teijaro C.N."/>
            <person name="Fluegel L."/>
            <person name="Davis C.M."/>
            <person name="Simpson J.R."/>
            <person name="Lauterbach L."/>
            <person name="Steele A.D."/>
            <person name="Gui C."/>
            <person name="Meng S."/>
            <person name="Li G."/>
            <person name="Viehrig K."/>
            <person name="Ye F."/>
            <person name="Su P."/>
            <person name="Kiefer A.F."/>
            <person name="Nichols A."/>
            <person name="Cepeda A.J."/>
            <person name="Yan W."/>
            <person name="Fan B."/>
            <person name="Jiang Y."/>
            <person name="Adhikari A."/>
            <person name="Zheng C.-J."/>
            <person name="Schuster L."/>
            <person name="Cowan T.M."/>
            <person name="Smanski M.J."/>
            <person name="Chevrette M.G."/>
            <person name="de Carvalho L.P.S."/>
            <person name="Shen B."/>
        </authorList>
    </citation>
    <scope>NUCLEOTIDE SEQUENCE</scope>
    <source>
        <strain evidence="2">NPDC080035</strain>
    </source>
</reference>
<name>A0AAU7GE22_9MICO</name>